<dbReference type="Proteomes" id="UP000814140">
    <property type="component" value="Unassembled WGS sequence"/>
</dbReference>
<keyword evidence="2" id="KW-1185">Reference proteome</keyword>
<name>A0ACB8TB09_9AGAM</name>
<organism evidence="1 2">
    <name type="scientific">Artomyces pyxidatus</name>
    <dbReference type="NCBI Taxonomy" id="48021"/>
    <lineage>
        <taxon>Eukaryota</taxon>
        <taxon>Fungi</taxon>
        <taxon>Dikarya</taxon>
        <taxon>Basidiomycota</taxon>
        <taxon>Agaricomycotina</taxon>
        <taxon>Agaricomycetes</taxon>
        <taxon>Russulales</taxon>
        <taxon>Auriscalpiaceae</taxon>
        <taxon>Artomyces</taxon>
    </lineage>
</organism>
<sequence length="181" mass="20248">MAPPAQLVQWLDLNYPKPKVDPEWLDACYEWVSTNFGLNPATDMDKITEHVELQLLQSDLTDSMIHGTGMPHNVADVGYHGQLKGPLLVEITAITDIGQSAFNLKNVRQTRIDREDLAGLAENDGGEDDGPIPRFPRSMLRFQLSDGATIMNAIEYRRLPTLELGETPLGYKVCCLYIHVQ</sequence>
<accession>A0ACB8TB09</accession>
<proteinExistence type="predicted"/>
<comment type="caution">
    <text evidence="1">The sequence shown here is derived from an EMBL/GenBank/DDBJ whole genome shotgun (WGS) entry which is preliminary data.</text>
</comment>
<reference evidence="1" key="1">
    <citation type="submission" date="2021-03" db="EMBL/GenBank/DDBJ databases">
        <authorList>
            <consortium name="DOE Joint Genome Institute"/>
            <person name="Ahrendt S."/>
            <person name="Looney B.P."/>
            <person name="Miyauchi S."/>
            <person name="Morin E."/>
            <person name="Drula E."/>
            <person name="Courty P.E."/>
            <person name="Chicoki N."/>
            <person name="Fauchery L."/>
            <person name="Kohler A."/>
            <person name="Kuo A."/>
            <person name="Labutti K."/>
            <person name="Pangilinan J."/>
            <person name="Lipzen A."/>
            <person name="Riley R."/>
            <person name="Andreopoulos W."/>
            <person name="He G."/>
            <person name="Johnson J."/>
            <person name="Barry K.W."/>
            <person name="Grigoriev I.V."/>
            <person name="Nagy L."/>
            <person name="Hibbett D."/>
            <person name="Henrissat B."/>
            <person name="Matheny P.B."/>
            <person name="Labbe J."/>
            <person name="Martin F."/>
        </authorList>
    </citation>
    <scope>NUCLEOTIDE SEQUENCE</scope>
    <source>
        <strain evidence="1">HHB10654</strain>
    </source>
</reference>
<reference evidence="1" key="2">
    <citation type="journal article" date="2022" name="New Phytol.">
        <title>Evolutionary transition to the ectomycorrhizal habit in the genomes of a hyperdiverse lineage of mushroom-forming fungi.</title>
        <authorList>
            <person name="Looney B."/>
            <person name="Miyauchi S."/>
            <person name="Morin E."/>
            <person name="Drula E."/>
            <person name="Courty P.E."/>
            <person name="Kohler A."/>
            <person name="Kuo A."/>
            <person name="LaButti K."/>
            <person name="Pangilinan J."/>
            <person name="Lipzen A."/>
            <person name="Riley R."/>
            <person name="Andreopoulos W."/>
            <person name="He G."/>
            <person name="Johnson J."/>
            <person name="Nolan M."/>
            <person name="Tritt A."/>
            <person name="Barry K.W."/>
            <person name="Grigoriev I.V."/>
            <person name="Nagy L.G."/>
            <person name="Hibbett D."/>
            <person name="Henrissat B."/>
            <person name="Matheny P.B."/>
            <person name="Labbe J."/>
            <person name="Martin F.M."/>
        </authorList>
    </citation>
    <scope>NUCLEOTIDE SEQUENCE</scope>
    <source>
        <strain evidence="1">HHB10654</strain>
    </source>
</reference>
<evidence type="ECO:0000313" key="1">
    <source>
        <dbReference type="EMBL" id="KAI0065318.1"/>
    </source>
</evidence>
<dbReference type="EMBL" id="MU277196">
    <property type="protein sequence ID" value="KAI0065318.1"/>
    <property type="molecule type" value="Genomic_DNA"/>
</dbReference>
<evidence type="ECO:0000313" key="2">
    <source>
        <dbReference type="Proteomes" id="UP000814140"/>
    </source>
</evidence>
<gene>
    <name evidence="1" type="ORF">BV25DRAFT_1799030</name>
</gene>
<protein>
    <submittedName>
        <fullName evidence="1">Uncharacterized protein</fullName>
    </submittedName>
</protein>